<dbReference type="InterPro" id="IPR050078">
    <property type="entry name" value="Ribosomal_L11_MeTrfase_PrmA"/>
</dbReference>
<dbReference type="PANTHER" id="PTHR43648:SF1">
    <property type="entry name" value="ELECTRON TRANSFER FLAVOPROTEIN BETA SUBUNIT LYSINE METHYLTRANSFERASE"/>
    <property type="match status" value="1"/>
</dbReference>
<dbReference type="GO" id="GO:0032259">
    <property type="term" value="P:methylation"/>
    <property type="evidence" value="ECO:0007669"/>
    <property type="project" value="UniProtKB-KW"/>
</dbReference>
<comment type="function">
    <text evidence="6">Methylates ribosomal protein L11.</text>
</comment>
<dbReference type="RefSeq" id="WP_277444743.1">
    <property type="nucleotide sequence ID" value="NZ_JAKOAV010000027.1"/>
</dbReference>
<dbReference type="InterPro" id="IPR029063">
    <property type="entry name" value="SAM-dependent_MTases_sf"/>
</dbReference>
<evidence type="ECO:0000313" key="7">
    <source>
        <dbReference type="EMBL" id="MDF9409290.1"/>
    </source>
</evidence>
<evidence type="ECO:0000256" key="2">
    <source>
        <dbReference type="ARBA" id="ARBA00022490"/>
    </source>
</evidence>
<dbReference type="InterPro" id="IPR004498">
    <property type="entry name" value="Ribosomal_PrmA_MeTrfase"/>
</dbReference>
<dbReference type="PIRSF" id="PIRSF000401">
    <property type="entry name" value="RPL11_MTase"/>
    <property type="match status" value="1"/>
</dbReference>
<feature type="binding site" evidence="6">
    <location>
        <position position="157"/>
    </location>
    <ligand>
        <name>S-adenosyl-L-methionine</name>
        <dbReference type="ChEBI" id="CHEBI:59789"/>
    </ligand>
</feature>
<dbReference type="SUPFAM" id="SSF53335">
    <property type="entry name" value="S-adenosyl-L-methionine-dependent methyltransferases"/>
    <property type="match status" value="1"/>
</dbReference>
<keyword evidence="5 6" id="KW-0949">S-adenosyl-L-methionine</keyword>
<dbReference type="HAMAP" id="MF_00735">
    <property type="entry name" value="Methyltr_PrmA"/>
    <property type="match status" value="1"/>
</dbReference>
<accession>A0A9X4GZX9</accession>
<dbReference type="EMBL" id="JAKOAV010000027">
    <property type="protein sequence ID" value="MDF9409290.1"/>
    <property type="molecule type" value="Genomic_DNA"/>
</dbReference>
<sequence length="307" mass="33558">MDWLEITVYTSPGTVEAVAELFEEMETGGVIIEDPAVILRYAAETHPDEWGVPGKVSEHDWPLVKSYFPVNQGLNRRLSNFHRALELLAFNPVPRVSTRRIADEDWANAWRAYYKPVRAGQRLVVKPSWVEWSGKEGDLVIEMDPGMAFGCGTHTTTLLCLRLLEMHVHSGATVYDVGTGSGILAVAAAKLGAGRVTATDLDETACQVALENVARNQAARIVRVVQGNLLDLVKGQADLIVSNIIADVIINLIPDASRALVPGGIFIASGIIRDRAEEVRAAMEAYGLAVRDQLCEGHWVAFVGEKY</sequence>
<evidence type="ECO:0000256" key="5">
    <source>
        <dbReference type="ARBA" id="ARBA00022691"/>
    </source>
</evidence>
<dbReference type="Pfam" id="PF06325">
    <property type="entry name" value="PrmA"/>
    <property type="match status" value="1"/>
</dbReference>
<keyword evidence="2 6" id="KW-0963">Cytoplasm</keyword>
<keyword evidence="7" id="KW-0687">Ribonucleoprotein</keyword>
<dbReference type="CDD" id="cd02440">
    <property type="entry name" value="AdoMet_MTases"/>
    <property type="match status" value="1"/>
</dbReference>
<comment type="catalytic activity">
    <reaction evidence="6">
        <text>L-lysyl-[protein] + 3 S-adenosyl-L-methionine = N(6),N(6),N(6)-trimethyl-L-lysyl-[protein] + 3 S-adenosyl-L-homocysteine + 3 H(+)</text>
        <dbReference type="Rhea" id="RHEA:54192"/>
        <dbReference type="Rhea" id="RHEA-COMP:9752"/>
        <dbReference type="Rhea" id="RHEA-COMP:13826"/>
        <dbReference type="ChEBI" id="CHEBI:15378"/>
        <dbReference type="ChEBI" id="CHEBI:29969"/>
        <dbReference type="ChEBI" id="CHEBI:57856"/>
        <dbReference type="ChEBI" id="CHEBI:59789"/>
        <dbReference type="ChEBI" id="CHEBI:61961"/>
    </reaction>
</comment>
<comment type="similarity">
    <text evidence="1 6">Belongs to the methyltransferase superfamily. PrmA family.</text>
</comment>
<comment type="subcellular location">
    <subcellularLocation>
        <location evidence="6">Cytoplasm</location>
    </subcellularLocation>
</comment>
<dbReference type="PANTHER" id="PTHR43648">
    <property type="entry name" value="ELECTRON TRANSFER FLAVOPROTEIN BETA SUBUNIT LYSINE METHYLTRANSFERASE"/>
    <property type="match status" value="1"/>
</dbReference>
<keyword evidence="4 6" id="KW-0808">Transferase</keyword>
<keyword evidence="8" id="KW-1185">Reference proteome</keyword>
<gene>
    <name evidence="6 7" type="primary">prmA</name>
    <name evidence="7" type="ORF">L7E55_13155</name>
</gene>
<evidence type="ECO:0000256" key="4">
    <source>
        <dbReference type="ARBA" id="ARBA00022679"/>
    </source>
</evidence>
<dbReference type="AlphaFoldDB" id="A0A9X4GZX9"/>
<dbReference type="GO" id="GO:0005840">
    <property type="term" value="C:ribosome"/>
    <property type="evidence" value="ECO:0007669"/>
    <property type="project" value="UniProtKB-KW"/>
</dbReference>
<protein>
    <recommendedName>
        <fullName evidence="6">Ribosomal protein L11 methyltransferase</fullName>
        <shortName evidence="6">L11 Mtase</shortName>
        <ecNumber evidence="6">2.1.1.-</ecNumber>
    </recommendedName>
</protein>
<keyword evidence="3 6" id="KW-0489">Methyltransferase</keyword>
<comment type="caution">
    <text evidence="7">The sequence shown here is derived from an EMBL/GenBank/DDBJ whole genome shotgun (WGS) entry which is preliminary data.</text>
</comment>
<dbReference type="EC" id="2.1.1.-" evidence="6"/>
<reference evidence="7" key="1">
    <citation type="submission" date="2022-02" db="EMBL/GenBank/DDBJ databases">
        <authorList>
            <person name="Leng L."/>
        </authorList>
    </citation>
    <scope>NUCLEOTIDE SEQUENCE</scope>
    <source>
        <strain evidence="7">JI</strain>
    </source>
</reference>
<keyword evidence="7" id="KW-0689">Ribosomal protein</keyword>
<evidence type="ECO:0000256" key="3">
    <source>
        <dbReference type="ARBA" id="ARBA00022603"/>
    </source>
</evidence>
<dbReference type="Proteomes" id="UP001154312">
    <property type="component" value="Unassembled WGS sequence"/>
</dbReference>
<feature type="binding site" evidence="6">
    <location>
        <position position="178"/>
    </location>
    <ligand>
        <name>S-adenosyl-L-methionine</name>
        <dbReference type="ChEBI" id="CHEBI:59789"/>
    </ligand>
</feature>
<dbReference type="GO" id="GO:0008276">
    <property type="term" value="F:protein methyltransferase activity"/>
    <property type="evidence" value="ECO:0007669"/>
    <property type="project" value="UniProtKB-UniRule"/>
</dbReference>
<dbReference type="NCBIfam" id="TIGR00406">
    <property type="entry name" value="prmA"/>
    <property type="match status" value="1"/>
</dbReference>
<proteinExistence type="inferred from homology"/>
<dbReference type="Gene3D" id="3.40.50.150">
    <property type="entry name" value="Vaccinia Virus protein VP39"/>
    <property type="match status" value="1"/>
</dbReference>
<evidence type="ECO:0000313" key="8">
    <source>
        <dbReference type="Proteomes" id="UP001154312"/>
    </source>
</evidence>
<evidence type="ECO:0000256" key="6">
    <source>
        <dbReference type="HAMAP-Rule" id="MF_00735"/>
    </source>
</evidence>
<feature type="binding site" evidence="6">
    <location>
        <position position="200"/>
    </location>
    <ligand>
        <name>S-adenosyl-L-methionine</name>
        <dbReference type="ChEBI" id="CHEBI:59789"/>
    </ligand>
</feature>
<dbReference type="GO" id="GO:0005737">
    <property type="term" value="C:cytoplasm"/>
    <property type="evidence" value="ECO:0007669"/>
    <property type="project" value="UniProtKB-SubCell"/>
</dbReference>
<organism evidence="7 8">
    <name type="scientific">Pelotomaculum isophthalicicum JI</name>
    <dbReference type="NCBI Taxonomy" id="947010"/>
    <lineage>
        <taxon>Bacteria</taxon>
        <taxon>Bacillati</taxon>
        <taxon>Bacillota</taxon>
        <taxon>Clostridia</taxon>
        <taxon>Eubacteriales</taxon>
        <taxon>Desulfotomaculaceae</taxon>
        <taxon>Pelotomaculum</taxon>
    </lineage>
</organism>
<name>A0A9X4GZX9_9FIRM</name>
<feature type="binding site" evidence="6">
    <location>
        <position position="243"/>
    </location>
    <ligand>
        <name>S-adenosyl-L-methionine</name>
        <dbReference type="ChEBI" id="CHEBI:59789"/>
    </ligand>
</feature>
<evidence type="ECO:0000256" key="1">
    <source>
        <dbReference type="ARBA" id="ARBA00009741"/>
    </source>
</evidence>